<proteinExistence type="predicted"/>
<dbReference type="GO" id="GO:0022904">
    <property type="term" value="P:respiratory electron transport chain"/>
    <property type="evidence" value="ECO:0007669"/>
    <property type="project" value="InterPro"/>
</dbReference>
<evidence type="ECO:0000256" key="4">
    <source>
        <dbReference type="ARBA" id="ARBA00022989"/>
    </source>
</evidence>
<evidence type="ECO:0000313" key="8">
    <source>
        <dbReference type="EMBL" id="AZB73731.1"/>
    </source>
</evidence>
<name>A0AAN1QQP7_SYNEL</name>
<keyword evidence="5 6" id="KW-0472">Membrane</keyword>
<dbReference type="SUPFAM" id="SSF81342">
    <property type="entry name" value="Transmembrane di-heme cytochromes"/>
    <property type="match status" value="1"/>
</dbReference>
<dbReference type="GO" id="GO:0009055">
    <property type="term" value="F:electron transfer activity"/>
    <property type="evidence" value="ECO:0007669"/>
    <property type="project" value="InterPro"/>
</dbReference>
<keyword evidence="2" id="KW-1003">Cell membrane</keyword>
<evidence type="ECO:0000259" key="7">
    <source>
        <dbReference type="Pfam" id="PF01292"/>
    </source>
</evidence>
<sequence length="239" mass="27512">MTSPRTPRIAQPFLLRVLHGITGVLLIAAILTAYWTYDTYDGRWGRIPLPKVEAMEGIHGTFGLLTLLIFPAFLIYAVHRGQKRLIQANSLRQLTRIGHPSWWYTLNRWINTSALVLLTFALFSGKMMGEQWLPQGELDHAWYLAHLLSWVLMVVAIVLHIAVNFKVGGVPFLVSMWHWRYQRSESPYFWPSQIAQGWVALRQGTWLRWFQPLSGLMVLELGILASLAIAWILPLLKDR</sequence>
<organism evidence="8 9">
    <name type="scientific">Synechococcus elongatus PCC 11801</name>
    <dbReference type="NCBI Taxonomy" id="2219813"/>
    <lineage>
        <taxon>Bacteria</taxon>
        <taxon>Bacillati</taxon>
        <taxon>Cyanobacteriota</taxon>
        <taxon>Cyanophyceae</taxon>
        <taxon>Synechococcales</taxon>
        <taxon>Synechococcaceae</taxon>
        <taxon>Synechococcus</taxon>
    </lineage>
</organism>
<comment type="subcellular location">
    <subcellularLocation>
        <location evidence="1">Cell membrane</location>
        <topology evidence="1">Multi-pass membrane protein</topology>
    </subcellularLocation>
</comment>
<gene>
    <name evidence="8" type="ORF">DOP62_10585</name>
</gene>
<dbReference type="GO" id="GO:0005886">
    <property type="term" value="C:plasma membrane"/>
    <property type="evidence" value="ECO:0007669"/>
    <property type="project" value="UniProtKB-SubCell"/>
</dbReference>
<reference evidence="8 9" key="1">
    <citation type="journal article" date="2018" name="Sci. Rep.">
        <title>Genome Features and Biochemical Characteristics of a Robust, Fast Growing and Naturally Transformable Cyanobacterium Synechococcus elongatus PCC 11801 Isolated from India.</title>
        <authorList>
            <person name="Jaiswal D."/>
            <person name="Sengupta A."/>
            <person name="Sohoni S."/>
            <person name="Sengupta S."/>
            <person name="Phadnavis A.G."/>
            <person name="Pakrasi H.B."/>
            <person name="Wangikar P.P."/>
        </authorList>
    </citation>
    <scope>NUCLEOTIDE SEQUENCE [LARGE SCALE GENOMIC DNA]</scope>
    <source>
        <strain evidence="8 9">PCC 11801</strain>
    </source>
</reference>
<accession>A0AAN1QQP7</accession>
<feature type="transmembrane region" description="Helical" evidence="6">
    <location>
        <begin position="213"/>
        <end position="236"/>
    </location>
</feature>
<feature type="transmembrane region" description="Helical" evidence="6">
    <location>
        <begin position="57"/>
        <end position="78"/>
    </location>
</feature>
<evidence type="ECO:0000313" key="9">
    <source>
        <dbReference type="Proteomes" id="UP000267249"/>
    </source>
</evidence>
<keyword evidence="4 6" id="KW-1133">Transmembrane helix</keyword>
<dbReference type="Pfam" id="PF01292">
    <property type="entry name" value="Ni_hydr_CYTB"/>
    <property type="match status" value="1"/>
</dbReference>
<feature type="transmembrane region" description="Helical" evidence="6">
    <location>
        <begin position="143"/>
        <end position="167"/>
    </location>
</feature>
<keyword evidence="3 6" id="KW-0812">Transmembrane</keyword>
<dbReference type="EMBL" id="CP030139">
    <property type="protein sequence ID" value="AZB73731.1"/>
    <property type="molecule type" value="Genomic_DNA"/>
</dbReference>
<evidence type="ECO:0000256" key="1">
    <source>
        <dbReference type="ARBA" id="ARBA00004651"/>
    </source>
</evidence>
<dbReference type="InterPro" id="IPR011577">
    <property type="entry name" value="Cyt_b561_bac/Ni-Hgenase"/>
</dbReference>
<feature type="transmembrane region" description="Helical" evidence="6">
    <location>
        <begin position="13"/>
        <end position="37"/>
    </location>
</feature>
<evidence type="ECO:0000256" key="5">
    <source>
        <dbReference type="ARBA" id="ARBA00023136"/>
    </source>
</evidence>
<dbReference type="AlphaFoldDB" id="A0AAN1QQP7"/>
<feature type="domain" description="Cytochrome b561 bacterial/Ni-hydrogenase" evidence="7">
    <location>
        <begin position="12"/>
        <end position="165"/>
    </location>
</feature>
<evidence type="ECO:0000256" key="2">
    <source>
        <dbReference type="ARBA" id="ARBA00022475"/>
    </source>
</evidence>
<feature type="transmembrane region" description="Helical" evidence="6">
    <location>
        <begin position="102"/>
        <end position="123"/>
    </location>
</feature>
<dbReference type="Proteomes" id="UP000267249">
    <property type="component" value="Chromosome"/>
</dbReference>
<evidence type="ECO:0000256" key="6">
    <source>
        <dbReference type="SAM" id="Phobius"/>
    </source>
</evidence>
<dbReference type="RefSeq" id="WP_208673552.1">
    <property type="nucleotide sequence ID" value="NZ_CP030139.2"/>
</dbReference>
<dbReference type="InterPro" id="IPR016174">
    <property type="entry name" value="Di-haem_cyt_TM"/>
</dbReference>
<protein>
    <submittedName>
        <fullName evidence="8">Cytochrome b/b6 domain-containing protein</fullName>
    </submittedName>
</protein>
<evidence type="ECO:0000256" key="3">
    <source>
        <dbReference type="ARBA" id="ARBA00022692"/>
    </source>
</evidence>